<comment type="caution">
    <text evidence="3">The sequence shown here is derived from an EMBL/GenBank/DDBJ whole genome shotgun (WGS) entry which is preliminary data.</text>
</comment>
<dbReference type="GO" id="GO:0016787">
    <property type="term" value="F:hydrolase activity"/>
    <property type="evidence" value="ECO:0007669"/>
    <property type="project" value="InterPro"/>
</dbReference>
<dbReference type="NCBIfam" id="TIGR03123">
    <property type="entry name" value="one_C_unchar_1"/>
    <property type="match status" value="1"/>
</dbReference>
<sequence length="359" mass="39997">MSPNANYDDTSRAVLGVDIGGANLKYATTGNVCFERSFPMWMQHERLADQLVDDIQRFDSINSLAVTMTGELADCFPSRADGVREIVQQVVDCTRRMSIRSVQFYGTDGSFYESGDTTTNWERIAASNWHALASFVASQIAPNGLLVDIGSTTTDIIAIHQGRVMTDAATDHQRLANQTLVYVGCRRTPVCSLLNRVAFRGEDIMVMKELFATIDDARLIRRTQPEDPDDRDTANSQPRDWPSAKVRLARMIGLDHNQISDAEAIELSNQVIDAARQPIAQAINRWWDRLPESGDCRPVLVLSGHGQDLVTIPPDANVIDLRQHISTEVSRVAPAWAVAFLMEQQMNTHHVNHSVNEHS</sequence>
<dbReference type="PATRIC" id="fig|1263870.3.peg.4162"/>
<dbReference type="RefSeq" id="WP_008681788.1">
    <property type="nucleotide sequence ID" value="NZ_ANOH01000269.1"/>
</dbReference>
<gene>
    <name evidence="3" type="ORF">RSSM_03932</name>
</gene>
<feature type="domain" description="Hydantoinase A/oxoprolinase" evidence="2">
    <location>
        <begin position="65"/>
        <end position="286"/>
    </location>
</feature>
<keyword evidence="4" id="KW-1185">Reference proteome</keyword>
<dbReference type="InterPro" id="IPR002756">
    <property type="entry name" value="MfnF"/>
</dbReference>
<dbReference type="SUPFAM" id="SSF53067">
    <property type="entry name" value="Actin-like ATPase domain"/>
    <property type="match status" value="1"/>
</dbReference>
<proteinExistence type="predicted"/>
<accession>M5TZJ8</accession>
<dbReference type="Gene3D" id="3.30.420.40">
    <property type="match status" value="1"/>
</dbReference>
<dbReference type="OrthoDB" id="1792672at2"/>
<dbReference type="AlphaFoldDB" id="M5TZJ8"/>
<evidence type="ECO:0000313" key="3">
    <source>
        <dbReference type="EMBL" id="EMI54632.1"/>
    </source>
</evidence>
<dbReference type="Gene3D" id="3.30.420.190">
    <property type="entry name" value="conserved archaeal protein q6m145"/>
    <property type="match status" value="1"/>
</dbReference>
<evidence type="ECO:0000256" key="1">
    <source>
        <dbReference type="SAM" id="MobiDB-lite"/>
    </source>
</evidence>
<feature type="region of interest" description="Disordered" evidence="1">
    <location>
        <begin position="222"/>
        <end position="241"/>
    </location>
</feature>
<dbReference type="InterPro" id="IPR002821">
    <property type="entry name" value="Hydantoinase_A"/>
</dbReference>
<protein>
    <submittedName>
        <fullName evidence="3">Tetrahydromethanopterin-linked C1 transfer pathway, putative</fullName>
    </submittedName>
</protein>
<evidence type="ECO:0000313" key="4">
    <source>
        <dbReference type="Proteomes" id="UP000011885"/>
    </source>
</evidence>
<name>M5TZJ8_9BACT</name>
<dbReference type="EMBL" id="ANOH01000269">
    <property type="protein sequence ID" value="EMI54632.1"/>
    <property type="molecule type" value="Genomic_DNA"/>
</dbReference>
<dbReference type="InterPro" id="IPR043129">
    <property type="entry name" value="ATPase_NBD"/>
</dbReference>
<dbReference type="Proteomes" id="UP000011885">
    <property type="component" value="Unassembled WGS sequence"/>
</dbReference>
<evidence type="ECO:0000259" key="2">
    <source>
        <dbReference type="Pfam" id="PF01968"/>
    </source>
</evidence>
<dbReference type="Pfam" id="PF01968">
    <property type="entry name" value="Hydantoinase_A"/>
    <property type="match status" value="1"/>
</dbReference>
<reference evidence="3 4" key="1">
    <citation type="journal article" date="2013" name="Mar. Genomics">
        <title>Expression of sulfatases in Rhodopirellula baltica and the diversity of sulfatases in the genus Rhodopirellula.</title>
        <authorList>
            <person name="Wegner C.E."/>
            <person name="Richter-Heitmann T."/>
            <person name="Klindworth A."/>
            <person name="Klockow C."/>
            <person name="Richter M."/>
            <person name="Achstetter T."/>
            <person name="Glockner F.O."/>
            <person name="Harder J."/>
        </authorList>
    </citation>
    <scope>NUCLEOTIDE SEQUENCE [LARGE SCALE GENOMIC DNA]</scope>
    <source>
        <strain evidence="3 4">SM41</strain>
    </source>
</reference>
<organism evidence="3 4">
    <name type="scientific">Rhodopirellula sallentina SM41</name>
    <dbReference type="NCBI Taxonomy" id="1263870"/>
    <lineage>
        <taxon>Bacteria</taxon>
        <taxon>Pseudomonadati</taxon>
        <taxon>Planctomycetota</taxon>
        <taxon>Planctomycetia</taxon>
        <taxon>Pirellulales</taxon>
        <taxon>Pirellulaceae</taxon>
        <taxon>Rhodopirellula</taxon>
    </lineage>
</organism>